<dbReference type="OMA" id="NFFMIRK"/>
<name>F9WIF3_TRYCI</name>
<dbReference type="Proteomes" id="UP000000702">
    <property type="component" value="Unassembled WGS sequence"/>
</dbReference>
<feature type="region of interest" description="Disordered" evidence="1">
    <location>
        <begin position="17"/>
        <end position="72"/>
    </location>
</feature>
<sequence>MRAFRLTKFVAASGLVRPQSTGGFGRQPMRGQYQNQYQDQNQSHQRFGGPRDGRHQRGTSSPGPSAGGCHNRLSEPQLVAKLLEHFPVGKTSVPVNKWAPLVPDEIQEALVPFGGLAQFAAAQTNFFNIRKENGMTIVTLSTMATTLCAERDKIIKKREEKAAAYAARRREQPRRPR</sequence>
<dbReference type="EMBL" id="CAEQ01002582">
    <property type="protein sequence ID" value="CCD17100.1"/>
    <property type="molecule type" value="Genomic_DNA"/>
</dbReference>
<reference evidence="3" key="1">
    <citation type="submission" date="2011-07" db="EMBL/GenBank/DDBJ databases">
        <title>Divergent evolution of antigenic variation in African trypanosomes.</title>
        <authorList>
            <person name="Jackson A.P."/>
            <person name="Berry A."/>
            <person name="Allison H.C."/>
            <person name="Burton P."/>
            <person name="Anderson J."/>
            <person name="Aslett M."/>
            <person name="Brown R."/>
            <person name="Corton N."/>
            <person name="Harris D."/>
            <person name="Hauser H."/>
            <person name="Gamble J."/>
            <person name="Gilderthorp R."/>
            <person name="McQuillan J."/>
            <person name="Quail M.A."/>
            <person name="Sanders M."/>
            <person name="Van Tonder A."/>
            <person name="Ginger M.L."/>
            <person name="Donelson J.E."/>
            <person name="Field M.C."/>
            <person name="Barry J.D."/>
            <person name="Berriman M."/>
            <person name="Hertz-Fowler C."/>
        </authorList>
    </citation>
    <scope>NUCLEOTIDE SEQUENCE [LARGE SCALE GENOMIC DNA]</scope>
    <source>
        <strain evidence="3">IL3000</strain>
    </source>
</reference>
<evidence type="ECO:0000313" key="3">
    <source>
        <dbReference type="Proteomes" id="UP000000702"/>
    </source>
</evidence>
<evidence type="ECO:0000256" key="1">
    <source>
        <dbReference type="SAM" id="MobiDB-lite"/>
    </source>
</evidence>
<feature type="compositionally biased region" description="Low complexity" evidence="1">
    <location>
        <begin position="32"/>
        <end position="42"/>
    </location>
</feature>
<evidence type="ECO:0000313" key="2">
    <source>
        <dbReference type="EMBL" id="CCD17100.1"/>
    </source>
</evidence>
<keyword evidence="3" id="KW-1185">Reference proteome</keyword>
<comment type="caution">
    <text evidence="2">The sequence shown here is derived from an EMBL/GenBank/DDBJ whole genome shotgun (WGS) entry which is preliminary data.</text>
</comment>
<dbReference type="AlphaFoldDB" id="F9WIF3"/>
<reference evidence="2 3" key="2">
    <citation type="journal article" date="2012" name="Proc. Natl. Acad. Sci. U.S.A.">
        <title>Antigenic diversity is generated by distinct evolutionary mechanisms in African trypanosome species.</title>
        <authorList>
            <person name="Jackson A.P."/>
            <person name="Berry A."/>
            <person name="Aslett M."/>
            <person name="Allison H.C."/>
            <person name="Burton P."/>
            <person name="Vavrova-Anderson J."/>
            <person name="Brown R."/>
            <person name="Browne H."/>
            <person name="Corton N."/>
            <person name="Hauser H."/>
            <person name="Gamble J."/>
            <person name="Gilderthorp R."/>
            <person name="Marcello L."/>
            <person name="McQuillan J."/>
            <person name="Otto T.D."/>
            <person name="Quail M.A."/>
            <person name="Sanders M.J."/>
            <person name="van Tonder A."/>
            <person name="Ginger M.L."/>
            <person name="Field M.C."/>
            <person name="Barry J.D."/>
            <person name="Hertz-Fowler C."/>
            <person name="Berriman M."/>
        </authorList>
    </citation>
    <scope>NUCLEOTIDE SEQUENCE [LARGE SCALE GENOMIC DNA]</scope>
    <source>
        <strain evidence="2 3">IL3000</strain>
    </source>
</reference>
<dbReference type="VEuPathDB" id="TriTrypDB:TcIL3000_0_19520"/>
<accession>F9WIF3</accession>
<proteinExistence type="predicted"/>
<organism evidence="2 3">
    <name type="scientific">Trypanosoma congolense (strain IL3000)</name>
    <dbReference type="NCBI Taxonomy" id="1068625"/>
    <lineage>
        <taxon>Eukaryota</taxon>
        <taxon>Discoba</taxon>
        <taxon>Euglenozoa</taxon>
        <taxon>Kinetoplastea</taxon>
        <taxon>Metakinetoplastina</taxon>
        <taxon>Trypanosomatida</taxon>
        <taxon>Trypanosomatidae</taxon>
        <taxon>Trypanosoma</taxon>
        <taxon>Nannomonas</taxon>
    </lineage>
</organism>
<protein>
    <submittedName>
        <fullName evidence="2">WGS project CAEQ00000000 data, annotated contig 781</fullName>
    </submittedName>
</protein>
<gene>
    <name evidence="2" type="ORF">TCIL3000_0_19520</name>
</gene>